<name>A0A3P1S3M2_STRSA</name>
<organism evidence="1 2">
    <name type="scientific">Streptococcus sanguinis</name>
    <dbReference type="NCBI Taxonomy" id="1305"/>
    <lineage>
        <taxon>Bacteria</taxon>
        <taxon>Bacillati</taxon>
        <taxon>Bacillota</taxon>
        <taxon>Bacilli</taxon>
        <taxon>Lactobacillales</taxon>
        <taxon>Streptococcaceae</taxon>
        <taxon>Streptococcus</taxon>
    </lineage>
</organism>
<reference evidence="1 2" key="1">
    <citation type="submission" date="2018-11" db="EMBL/GenBank/DDBJ databases">
        <title>Genomes From Bacteria Associated with the Canine Oral Cavity: a Test Case for Automated Genome-Based Taxonomic Assignment.</title>
        <authorList>
            <person name="Coil D.A."/>
            <person name="Jospin G."/>
            <person name="Darling A.E."/>
            <person name="Wallis C."/>
            <person name="Davis I.J."/>
            <person name="Harris S."/>
            <person name="Eisen J.A."/>
            <person name="Holcombe L.J."/>
            <person name="O'Flynn C."/>
        </authorList>
    </citation>
    <scope>NUCLEOTIDE SEQUENCE [LARGE SCALE GENOMIC DNA]</scope>
    <source>
        <strain evidence="1 2">OH953</strain>
    </source>
</reference>
<gene>
    <name evidence="1" type="ORF">EII39_07175</name>
</gene>
<comment type="caution">
    <text evidence="1">The sequence shown here is derived from an EMBL/GenBank/DDBJ whole genome shotgun (WGS) entry which is preliminary data.</text>
</comment>
<evidence type="ECO:0000313" key="1">
    <source>
        <dbReference type="EMBL" id="RRC91763.1"/>
    </source>
</evidence>
<accession>A0A3P1S3M2</accession>
<evidence type="ECO:0000313" key="2">
    <source>
        <dbReference type="Proteomes" id="UP000277597"/>
    </source>
</evidence>
<sequence>MKKIYSTILQQGLRQFKFKNSKFKPINQPDEETKGSIFGYRTKEDMVHARGVVLTSLEAVQENQKSFTHWTPNVYRYGAYSDENRRITKGHSENNLRQINTFYIDFDLSLPDVMTSGDILTASLNLGFMPTLILKSDKGYQAYFVLESPAYVTSTSNFKVVKIAKEISQNLRNYFNSENLPVDLTCNHFGIARMPRVDNVEFFDQDYCYSFQEWMNWSMKQSDFTFAKKKPNMTVISGTAGIKQIDEPWYHMLMNESVIRGAKALMGRNSVLFTLALANYSSGVSQGDCEVILNDFNLRLVEPVRTDEILKLVASAYSGKYEAASRDYVLLLCKAWVKKSLTAKDLFIRQGWKKFKKPRQARTNSHLHEWKQDIMTYLQERGQDDPFLQTSKKAIREELLIPERSLDKALKLLKEEQRIFLKVKAGRGGGIKIASINQILLTLIQLKKERQEAYFQNIAAWFETNMEFIQRTIRAAQNRFKQAQNITLFEVDVG</sequence>
<dbReference type="EMBL" id="RQZI01000007">
    <property type="protein sequence ID" value="RRC91763.1"/>
    <property type="molecule type" value="Genomic_DNA"/>
</dbReference>
<dbReference type="SMART" id="SM00942">
    <property type="entry name" value="PriCT_1"/>
    <property type="match status" value="1"/>
</dbReference>
<protein>
    <submittedName>
        <fullName evidence="1">Replication protein RepR</fullName>
    </submittedName>
</protein>
<dbReference type="Pfam" id="PF08708">
    <property type="entry name" value="PriCT_1"/>
    <property type="match status" value="1"/>
</dbReference>
<dbReference type="RefSeq" id="WP_124765428.1">
    <property type="nucleotide sequence ID" value="NZ_RQZI01000007.1"/>
</dbReference>
<dbReference type="Proteomes" id="UP000277597">
    <property type="component" value="Unassembled WGS sequence"/>
</dbReference>
<dbReference type="InterPro" id="IPR014820">
    <property type="entry name" value="PriCT_1"/>
</dbReference>
<dbReference type="AlphaFoldDB" id="A0A3P1S3M2"/>
<proteinExistence type="predicted"/>